<proteinExistence type="predicted"/>
<accession>A0A3E1HE86</accession>
<dbReference type="EMBL" id="QAYL01000027">
    <property type="protein sequence ID" value="RFD24649.1"/>
    <property type="molecule type" value="Genomic_DNA"/>
</dbReference>
<name>A0A3E1HE86_9MYCO</name>
<keyword evidence="2" id="KW-1185">Reference proteome</keyword>
<comment type="caution">
    <text evidence="1">The sequence shown here is derived from an EMBL/GenBank/DDBJ whole genome shotgun (WGS) entry which is preliminary data.</text>
</comment>
<reference evidence="1 2" key="1">
    <citation type="submission" date="2018-07" db="EMBL/GenBank/DDBJ databases">
        <title>Whole genome sequence of Mycobacterium uberis.</title>
        <authorList>
            <person name="Benjak A."/>
        </authorList>
    </citation>
    <scope>NUCLEOTIDE SEQUENCE [LARGE SCALE GENOMIC DNA]</scope>
    <source>
        <strain evidence="1 2">Jura</strain>
    </source>
</reference>
<dbReference type="Proteomes" id="UP000258522">
    <property type="component" value="Unassembled WGS sequence"/>
</dbReference>
<evidence type="ECO:0000313" key="1">
    <source>
        <dbReference type="EMBL" id="RFD24649.1"/>
    </source>
</evidence>
<organism evidence="1 2">
    <name type="scientific">Mycobacterium uberis</name>
    <dbReference type="NCBI Taxonomy" id="2162698"/>
    <lineage>
        <taxon>Bacteria</taxon>
        <taxon>Bacillati</taxon>
        <taxon>Actinomycetota</taxon>
        <taxon>Actinomycetes</taxon>
        <taxon>Mycobacteriales</taxon>
        <taxon>Mycobacteriaceae</taxon>
        <taxon>Mycobacterium</taxon>
    </lineage>
</organism>
<protein>
    <submittedName>
        <fullName evidence="1">Uncharacterized protein</fullName>
    </submittedName>
</protein>
<dbReference type="AlphaFoldDB" id="A0A3E1HE86"/>
<evidence type="ECO:0000313" key="2">
    <source>
        <dbReference type="Proteomes" id="UP000258522"/>
    </source>
</evidence>
<sequence>MVNMAAQAPSTWLANLVGADTSLVFDADKPDLNRFNCCGPFKEIFRIWQNTYAKYSNPSHDLLASSR</sequence>
<gene>
    <name evidence="1" type="ORF">MUBE_13395</name>
</gene>